<feature type="domain" description="DUF6089" evidence="2">
    <location>
        <begin position="16"/>
        <end position="201"/>
    </location>
</feature>
<name>A0A9D9DS81_9BACT</name>
<organism evidence="3 4">
    <name type="scientific">Candidatus Pullibacteroides excrementavium</name>
    <dbReference type="NCBI Taxonomy" id="2840905"/>
    <lineage>
        <taxon>Bacteria</taxon>
        <taxon>Pseudomonadati</taxon>
        <taxon>Bacteroidota</taxon>
        <taxon>Bacteroidia</taxon>
        <taxon>Bacteroidales</taxon>
        <taxon>Candidatus Pullibacteroides</taxon>
    </lineage>
</organism>
<protein>
    <submittedName>
        <fullName evidence="3">Outer membrane beta-barrel protein</fullName>
    </submittedName>
</protein>
<proteinExistence type="predicted"/>
<evidence type="ECO:0000313" key="4">
    <source>
        <dbReference type="Proteomes" id="UP000823612"/>
    </source>
</evidence>
<comment type="caution">
    <text evidence="3">The sequence shown here is derived from an EMBL/GenBank/DDBJ whole genome shotgun (WGS) entry which is preliminary data.</text>
</comment>
<accession>A0A9D9DS81</accession>
<sequence>MRRLGLLFLLLSIGGLMFRPAQAQRSEIGFGAGGSFYMGDINPKRVFYKTRFAGTLFYRYNFTTRMALRVSGSYGRIEAWDRDFGNPRGLGFRNDLWEFSALFEVNFLDFFTGSRQHWISPYLVLGVGAVYSNPQGQYLDGSWVDLRPLGTEGQGQDGGKLYSRVHAVIPAGLGVKVSVCRFMSVGLEWTMRLALTDYLDDVGGTYASLDGSPTDPNDKFAYFADPPAFADPSLKHQAGSRRGDQGTLDWYSFATFTVSFRLPGKDELCPAYNGAGKKKK</sequence>
<evidence type="ECO:0000259" key="2">
    <source>
        <dbReference type="Pfam" id="PF19573"/>
    </source>
</evidence>
<evidence type="ECO:0000313" key="3">
    <source>
        <dbReference type="EMBL" id="MBO8431985.1"/>
    </source>
</evidence>
<keyword evidence="1" id="KW-0732">Signal</keyword>
<dbReference type="EMBL" id="JADIMZ010000024">
    <property type="protein sequence ID" value="MBO8431985.1"/>
    <property type="molecule type" value="Genomic_DNA"/>
</dbReference>
<gene>
    <name evidence="3" type="ORF">IAB08_01660</name>
</gene>
<dbReference type="Pfam" id="PF19573">
    <property type="entry name" value="DUF6089"/>
    <property type="match status" value="1"/>
</dbReference>
<evidence type="ECO:0000256" key="1">
    <source>
        <dbReference type="SAM" id="SignalP"/>
    </source>
</evidence>
<reference evidence="3" key="1">
    <citation type="submission" date="2020-10" db="EMBL/GenBank/DDBJ databases">
        <authorList>
            <person name="Gilroy R."/>
        </authorList>
    </citation>
    <scope>NUCLEOTIDE SEQUENCE</scope>
    <source>
        <strain evidence="3">2889</strain>
    </source>
</reference>
<feature type="signal peptide" evidence="1">
    <location>
        <begin position="1"/>
        <end position="23"/>
    </location>
</feature>
<dbReference type="AlphaFoldDB" id="A0A9D9DS81"/>
<dbReference type="Proteomes" id="UP000823612">
    <property type="component" value="Unassembled WGS sequence"/>
</dbReference>
<reference evidence="3" key="2">
    <citation type="journal article" date="2021" name="PeerJ">
        <title>Extensive microbial diversity within the chicken gut microbiome revealed by metagenomics and culture.</title>
        <authorList>
            <person name="Gilroy R."/>
            <person name="Ravi A."/>
            <person name="Getino M."/>
            <person name="Pursley I."/>
            <person name="Horton D.L."/>
            <person name="Alikhan N.F."/>
            <person name="Baker D."/>
            <person name="Gharbi K."/>
            <person name="Hall N."/>
            <person name="Watson M."/>
            <person name="Adriaenssens E.M."/>
            <person name="Foster-Nyarko E."/>
            <person name="Jarju S."/>
            <person name="Secka A."/>
            <person name="Antonio M."/>
            <person name="Oren A."/>
            <person name="Chaudhuri R.R."/>
            <person name="La Ragione R."/>
            <person name="Hildebrand F."/>
            <person name="Pallen M.J."/>
        </authorList>
    </citation>
    <scope>NUCLEOTIDE SEQUENCE</scope>
    <source>
        <strain evidence="3">2889</strain>
    </source>
</reference>
<feature type="chain" id="PRO_5039723378" evidence="1">
    <location>
        <begin position="24"/>
        <end position="280"/>
    </location>
</feature>
<dbReference type="InterPro" id="IPR045743">
    <property type="entry name" value="DUF6089"/>
</dbReference>